<name>A0A7I9VFL2_9ACTN</name>
<reference evidence="3" key="1">
    <citation type="submission" date="2019-06" db="EMBL/GenBank/DDBJ databases">
        <title>Gordonia isolated from sludge of a wastewater treatment plant.</title>
        <authorList>
            <person name="Tamura T."/>
            <person name="Aoyama K."/>
            <person name="Kang Y."/>
            <person name="Saito S."/>
            <person name="Akiyama N."/>
            <person name="Yazawa K."/>
            <person name="Gonoi T."/>
            <person name="Mikami Y."/>
        </authorList>
    </citation>
    <scope>NUCLEOTIDE SEQUENCE [LARGE SCALE GENOMIC DNA]</scope>
    <source>
        <strain evidence="3">NBRC 107696</strain>
    </source>
</reference>
<evidence type="ECO:0000313" key="3">
    <source>
        <dbReference type="Proteomes" id="UP000444960"/>
    </source>
</evidence>
<evidence type="ECO:0000256" key="1">
    <source>
        <dbReference type="SAM" id="MobiDB-lite"/>
    </source>
</evidence>
<feature type="region of interest" description="Disordered" evidence="1">
    <location>
        <begin position="1"/>
        <end position="22"/>
    </location>
</feature>
<dbReference type="Pfam" id="PF20060">
    <property type="entry name" value="DUF6459"/>
    <property type="match status" value="1"/>
</dbReference>
<evidence type="ECO:0000313" key="2">
    <source>
        <dbReference type="EMBL" id="GEE03992.1"/>
    </source>
</evidence>
<protein>
    <submittedName>
        <fullName evidence="2">Uncharacterized protein</fullName>
    </submittedName>
</protein>
<dbReference type="RefSeq" id="WP_161897417.1">
    <property type="nucleotide sequence ID" value="NZ_BJOV01000005.1"/>
</dbReference>
<dbReference type="EMBL" id="BJOV01000005">
    <property type="protein sequence ID" value="GEE03992.1"/>
    <property type="molecule type" value="Genomic_DNA"/>
</dbReference>
<dbReference type="OrthoDB" id="4381888at2"/>
<proteinExistence type="predicted"/>
<gene>
    <name evidence="2" type="ORF">nbrc107696_44380</name>
</gene>
<comment type="caution">
    <text evidence="2">The sequence shown here is derived from an EMBL/GenBank/DDBJ whole genome shotgun (WGS) entry which is preliminary data.</text>
</comment>
<dbReference type="AlphaFoldDB" id="A0A7I9VFL2"/>
<dbReference type="Proteomes" id="UP000444960">
    <property type="component" value="Unassembled WGS sequence"/>
</dbReference>
<organism evidence="2 3">
    <name type="scientific">Gordonia spumicola</name>
    <dbReference type="NCBI Taxonomy" id="589161"/>
    <lineage>
        <taxon>Bacteria</taxon>
        <taxon>Bacillati</taxon>
        <taxon>Actinomycetota</taxon>
        <taxon>Actinomycetes</taxon>
        <taxon>Mycobacteriales</taxon>
        <taxon>Gordoniaceae</taxon>
        <taxon>Gordonia</taxon>
    </lineage>
</organism>
<dbReference type="InterPro" id="IPR045596">
    <property type="entry name" value="DUF6459"/>
</dbReference>
<accession>A0A7I9VFL2</accession>
<sequence length="145" mass="16061">MKTIELRPVPESAAPSATADPAEVARSARTAVIGALQRILEVLDGRRPCEHVAATVSAEVFDRVAVGLRRREATTARAPVRRGVARLRRVHMQMRTARAGEFFGTVERDGRVHAVAGRVELRPLLLPGRMRRPETHWVLTEFGLI</sequence>
<keyword evidence="3" id="KW-1185">Reference proteome</keyword>